<dbReference type="EMBL" id="OX451738">
    <property type="protein sequence ID" value="CAI8603199.1"/>
    <property type="molecule type" value="Genomic_DNA"/>
</dbReference>
<dbReference type="Pfam" id="PF14215">
    <property type="entry name" value="bHLH-MYC_N"/>
    <property type="match status" value="1"/>
</dbReference>
<feature type="region of interest" description="Disordered" evidence="5">
    <location>
        <begin position="504"/>
        <end position="532"/>
    </location>
</feature>
<dbReference type="InterPro" id="IPR036638">
    <property type="entry name" value="HLH_DNA-bd_sf"/>
</dbReference>
<evidence type="ECO:0000313" key="7">
    <source>
        <dbReference type="EMBL" id="CAI8603199.1"/>
    </source>
</evidence>
<dbReference type="Proteomes" id="UP001157006">
    <property type="component" value="Chromosome 3"/>
</dbReference>
<dbReference type="PANTHER" id="PTHR46196:SF2">
    <property type="entry name" value="TRANSCRIPTION FACTOR BHLH157"/>
    <property type="match status" value="1"/>
</dbReference>
<keyword evidence="8" id="KW-1185">Reference proteome</keyword>
<dbReference type="GO" id="GO:0003700">
    <property type="term" value="F:DNA-binding transcription factor activity"/>
    <property type="evidence" value="ECO:0007669"/>
    <property type="project" value="InterPro"/>
</dbReference>
<dbReference type="PROSITE" id="PS50888">
    <property type="entry name" value="BHLH"/>
    <property type="match status" value="1"/>
</dbReference>
<proteinExistence type="predicted"/>
<evidence type="ECO:0000259" key="6">
    <source>
        <dbReference type="PROSITE" id="PS50888"/>
    </source>
</evidence>
<sequence length="714" mass="81282">MEMTMLVSLRNKLKTLCDYCDAWSYAILWRFHQTNPMLLNVEYSYYEEELRDEIQKMVPLVHLLGEGIVGEAAFTGKYRWLHSVCCEDDSYMYQQFNSGIIKTIVAIPVKAFGVVQFGSRKKVLETMDFLDQAQSLLKEIEEIELVNGSENAVLSMDFTNEDINELLASFSSENSCVWNLESANDENYKDLREVFSCEERMTSLEFEENYCFDSSLQQFVSETMAQEVHDSWLASLQNKDEVSFQEKVQNSMDNAVTEVDLPSSSSRLNEISNSLEPIDKLEDILKFGSVDDLCQWFTPSPEETTICKTMTQLEKTLSEPIEFNPIRADLGLAEKETSVVIHSSENGFLDNKKFDFGSDQGSELWGNLLTPMVNAGGTDNTAFSECVSELNTSTPTDSTRKRLFEELGIEELLRDEANHNNPFRGSTFENELSSNKKQMVEFSRMNRTQVHFANLTGSNLMHSVSDLEESNSVLTRKDTFSKLQVGIPVNDRNSVNIKRAVPAHAKRNEHFAKHTKKKAKPGESTRRPKDRQQIQDCIKELRGIIPHGGKCSIDSLLDRTIRYMLFLGSVIKYADKLQEPNEPKLLDQANGVVPKDKNHGATWAFEVSNPTMLCPIIVEDMNPPGQMLIEMLCEDQGFFLEIIDIIRGLGLNILKAKMNLKKNKLWARFIVEANRHVTRIDVFWSLLHLLQQPNSCGIDSSNKHSNVIDANHRD</sequence>
<dbReference type="SUPFAM" id="SSF47459">
    <property type="entry name" value="HLH, helix-loop-helix DNA-binding domain"/>
    <property type="match status" value="1"/>
</dbReference>
<feature type="compositionally biased region" description="Basic and acidic residues" evidence="5">
    <location>
        <begin position="520"/>
        <end position="532"/>
    </location>
</feature>
<dbReference type="InterPro" id="IPR011598">
    <property type="entry name" value="bHLH_dom"/>
</dbReference>
<keyword evidence="4" id="KW-0539">Nucleus</keyword>
<evidence type="ECO:0000256" key="5">
    <source>
        <dbReference type="SAM" id="MobiDB-lite"/>
    </source>
</evidence>
<dbReference type="InterPro" id="IPR043561">
    <property type="entry name" value="LHW-like"/>
</dbReference>
<dbReference type="Pfam" id="PF23176">
    <property type="entry name" value="bHLH_LHW"/>
    <property type="match status" value="1"/>
</dbReference>
<name>A0AAV0ZZN2_VICFA</name>
<keyword evidence="2" id="KW-0805">Transcription regulation</keyword>
<dbReference type="PANTHER" id="PTHR46196">
    <property type="entry name" value="TRANSCRIPTION FACTOR BHLH155-LIKE ISOFORM X1-RELATED"/>
    <property type="match status" value="1"/>
</dbReference>
<evidence type="ECO:0000256" key="1">
    <source>
        <dbReference type="ARBA" id="ARBA00004123"/>
    </source>
</evidence>
<feature type="domain" description="BHLH" evidence="6">
    <location>
        <begin position="518"/>
        <end position="567"/>
    </location>
</feature>
<organism evidence="7 8">
    <name type="scientific">Vicia faba</name>
    <name type="common">Broad bean</name>
    <name type="synonym">Faba vulgaris</name>
    <dbReference type="NCBI Taxonomy" id="3906"/>
    <lineage>
        <taxon>Eukaryota</taxon>
        <taxon>Viridiplantae</taxon>
        <taxon>Streptophyta</taxon>
        <taxon>Embryophyta</taxon>
        <taxon>Tracheophyta</taxon>
        <taxon>Spermatophyta</taxon>
        <taxon>Magnoliopsida</taxon>
        <taxon>eudicotyledons</taxon>
        <taxon>Gunneridae</taxon>
        <taxon>Pentapetalae</taxon>
        <taxon>rosids</taxon>
        <taxon>fabids</taxon>
        <taxon>Fabales</taxon>
        <taxon>Fabaceae</taxon>
        <taxon>Papilionoideae</taxon>
        <taxon>50 kb inversion clade</taxon>
        <taxon>NPAAA clade</taxon>
        <taxon>Hologalegina</taxon>
        <taxon>IRL clade</taxon>
        <taxon>Fabeae</taxon>
        <taxon>Vicia</taxon>
    </lineage>
</organism>
<dbReference type="InterPro" id="IPR025610">
    <property type="entry name" value="MYC/MYB_N"/>
</dbReference>
<evidence type="ECO:0000256" key="2">
    <source>
        <dbReference type="ARBA" id="ARBA00023015"/>
    </source>
</evidence>
<dbReference type="GO" id="GO:0005634">
    <property type="term" value="C:nucleus"/>
    <property type="evidence" value="ECO:0007669"/>
    <property type="project" value="UniProtKB-SubCell"/>
</dbReference>
<dbReference type="GO" id="GO:0046983">
    <property type="term" value="F:protein dimerization activity"/>
    <property type="evidence" value="ECO:0007669"/>
    <property type="project" value="InterPro"/>
</dbReference>
<keyword evidence="3" id="KW-0804">Transcription</keyword>
<reference evidence="7 8" key="1">
    <citation type="submission" date="2023-01" db="EMBL/GenBank/DDBJ databases">
        <authorList>
            <person name="Kreplak J."/>
        </authorList>
    </citation>
    <scope>NUCLEOTIDE SEQUENCE [LARGE SCALE GENOMIC DNA]</scope>
</reference>
<dbReference type="AlphaFoldDB" id="A0AAV0ZZN2"/>
<evidence type="ECO:0000313" key="8">
    <source>
        <dbReference type="Proteomes" id="UP001157006"/>
    </source>
</evidence>
<evidence type="ECO:0000256" key="3">
    <source>
        <dbReference type="ARBA" id="ARBA00023163"/>
    </source>
</evidence>
<accession>A0AAV0ZZN2</accession>
<gene>
    <name evidence="7" type="ORF">VFH_III075640</name>
</gene>
<evidence type="ECO:0000256" key="4">
    <source>
        <dbReference type="ARBA" id="ARBA00023242"/>
    </source>
</evidence>
<protein>
    <recommendedName>
        <fullName evidence="6">BHLH domain-containing protein</fullName>
    </recommendedName>
</protein>
<comment type="subcellular location">
    <subcellularLocation>
        <location evidence="1">Nucleus</location>
    </subcellularLocation>
</comment>